<dbReference type="Gene3D" id="3.40.50.720">
    <property type="entry name" value="NAD(P)-binding Rossmann-like Domain"/>
    <property type="match status" value="1"/>
</dbReference>
<proteinExistence type="predicted"/>
<organism evidence="2 3">
    <name type="scientific">Acaryochloris thomasi RCC1774</name>
    <dbReference type="NCBI Taxonomy" id="1764569"/>
    <lineage>
        <taxon>Bacteria</taxon>
        <taxon>Bacillati</taxon>
        <taxon>Cyanobacteriota</taxon>
        <taxon>Cyanophyceae</taxon>
        <taxon>Acaryochloridales</taxon>
        <taxon>Acaryochloridaceae</taxon>
        <taxon>Acaryochloris</taxon>
        <taxon>Acaryochloris thomasi</taxon>
    </lineage>
</organism>
<keyword evidence="3" id="KW-1185">Reference proteome</keyword>
<evidence type="ECO:0008006" key="4">
    <source>
        <dbReference type="Google" id="ProtNLM"/>
    </source>
</evidence>
<keyword evidence="1" id="KW-0520">NAD</keyword>
<dbReference type="InterPro" id="IPR036291">
    <property type="entry name" value="NAD(P)-bd_dom_sf"/>
</dbReference>
<dbReference type="EMBL" id="PQWO01000006">
    <property type="protein sequence ID" value="PZD73260.1"/>
    <property type="molecule type" value="Genomic_DNA"/>
</dbReference>
<dbReference type="AlphaFoldDB" id="A0A2W1JID2"/>
<reference evidence="2 3" key="1">
    <citation type="journal article" date="2018" name="Sci. Rep.">
        <title>A novel species of the marine cyanobacterium Acaryochloris with a unique pigment content and lifestyle.</title>
        <authorList>
            <person name="Partensky F."/>
            <person name="Six C."/>
            <person name="Ratin M."/>
            <person name="Garczarek L."/>
            <person name="Vaulot D."/>
            <person name="Probert I."/>
            <person name="Calteau A."/>
            <person name="Gourvil P."/>
            <person name="Marie D."/>
            <person name="Grebert T."/>
            <person name="Bouchier C."/>
            <person name="Le Panse S."/>
            <person name="Gachenot M."/>
            <person name="Rodriguez F."/>
            <person name="Garrido J.L."/>
        </authorList>
    </citation>
    <scope>NUCLEOTIDE SEQUENCE [LARGE SCALE GENOMIC DNA]</scope>
    <source>
        <strain evidence="2 3">RCC1774</strain>
    </source>
</reference>
<sequence length="282" mass="31119">MKVLILGCGYTGQRLAHWLLDRKIPVQITTRTGASQLGLEVPTYAFAYGDQTQPLVSEALAGVTHILSSIPPAKDGVDPVVALLLHTLPSLDLRWFGYLSTTGVYGDTQGAWVDETSELKPSNVRSQHRVNIEAKFLAANLPTHIFRLPGIYGPGRSIFERLQSGKVRHIDKPGHVFSRIHVDDIVQTVGTSILNPNPINIYNVGDDEPSEPSTLIIEAHRLMGSTPPPANSFDSAQMSPMAASFWKDCRRVSNQKIKEKLGIKLLYPTYREGLQTIWNASQ</sequence>
<dbReference type="RefSeq" id="WP_110986241.1">
    <property type="nucleotide sequence ID" value="NZ_CAWNWM010000006.1"/>
</dbReference>
<name>A0A2W1JID2_9CYAN</name>
<comment type="caution">
    <text evidence="2">The sequence shown here is derived from an EMBL/GenBank/DDBJ whole genome shotgun (WGS) entry which is preliminary data.</text>
</comment>
<evidence type="ECO:0000313" key="3">
    <source>
        <dbReference type="Proteomes" id="UP000248857"/>
    </source>
</evidence>
<protein>
    <recommendedName>
        <fullName evidence="4">NAD-dependent epimerase/dehydratase domain-containing protein</fullName>
    </recommendedName>
</protein>
<dbReference type="SUPFAM" id="SSF51735">
    <property type="entry name" value="NAD(P)-binding Rossmann-fold domains"/>
    <property type="match status" value="1"/>
</dbReference>
<accession>A0A2W1JID2</accession>
<evidence type="ECO:0000313" key="2">
    <source>
        <dbReference type="EMBL" id="PZD73260.1"/>
    </source>
</evidence>
<dbReference type="Proteomes" id="UP000248857">
    <property type="component" value="Unassembled WGS sequence"/>
</dbReference>
<dbReference type="CDD" id="cd05266">
    <property type="entry name" value="SDR_a4"/>
    <property type="match status" value="1"/>
</dbReference>
<dbReference type="PANTHER" id="PTHR43574">
    <property type="entry name" value="EPIMERASE-RELATED"/>
    <property type="match status" value="1"/>
</dbReference>
<gene>
    <name evidence="2" type="ORF">C1752_02281</name>
</gene>
<evidence type="ECO:0000256" key="1">
    <source>
        <dbReference type="ARBA" id="ARBA00023027"/>
    </source>
</evidence>
<dbReference type="OrthoDB" id="9808276at2"/>